<protein>
    <submittedName>
        <fullName evidence="9">Membrane protease subunit HflC</fullName>
        <ecNumber evidence="9">3.4.-.-</ecNumber>
    </submittedName>
</protein>
<feature type="domain" description="Band 7" evidence="8">
    <location>
        <begin position="139"/>
        <end position="327"/>
    </location>
</feature>
<feature type="coiled-coil region" evidence="6">
    <location>
        <begin position="273"/>
        <end position="304"/>
    </location>
</feature>
<dbReference type="EC" id="3.4.-.-" evidence="9"/>
<keyword evidence="3 7" id="KW-0812">Transmembrane</keyword>
<keyword evidence="10" id="KW-1185">Reference proteome</keyword>
<evidence type="ECO:0000313" key="9">
    <source>
        <dbReference type="EMBL" id="MBB6217858.1"/>
    </source>
</evidence>
<dbReference type="PANTHER" id="PTHR42911">
    <property type="entry name" value="MODULATOR OF FTSH PROTEASE HFLC"/>
    <property type="match status" value="1"/>
</dbReference>
<dbReference type="GO" id="GO:0016020">
    <property type="term" value="C:membrane"/>
    <property type="evidence" value="ECO:0007669"/>
    <property type="project" value="UniProtKB-SubCell"/>
</dbReference>
<evidence type="ECO:0000256" key="5">
    <source>
        <dbReference type="ARBA" id="ARBA00023136"/>
    </source>
</evidence>
<name>A0A841KZV3_9FIRM</name>
<dbReference type="Gene3D" id="3.30.479.30">
    <property type="entry name" value="Band 7 domain"/>
    <property type="match status" value="1"/>
</dbReference>
<dbReference type="GO" id="GO:0006508">
    <property type="term" value="P:proteolysis"/>
    <property type="evidence" value="ECO:0007669"/>
    <property type="project" value="UniProtKB-KW"/>
</dbReference>
<keyword evidence="5 7" id="KW-0472">Membrane</keyword>
<evidence type="ECO:0000256" key="1">
    <source>
        <dbReference type="ARBA" id="ARBA00004370"/>
    </source>
</evidence>
<evidence type="ECO:0000256" key="3">
    <source>
        <dbReference type="ARBA" id="ARBA00022692"/>
    </source>
</evidence>
<keyword evidence="9" id="KW-0645">Protease</keyword>
<dbReference type="InterPro" id="IPR036013">
    <property type="entry name" value="Band_7/SPFH_dom_sf"/>
</dbReference>
<dbReference type="AlphaFoldDB" id="A0A841KZV3"/>
<dbReference type="GO" id="GO:0008233">
    <property type="term" value="F:peptidase activity"/>
    <property type="evidence" value="ECO:0007669"/>
    <property type="project" value="UniProtKB-KW"/>
</dbReference>
<comment type="caution">
    <text evidence="9">The sequence shown here is derived from an EMBL/GenBank/DDBJ whole genome shotgun (WGS) entry which is preliminary data.</text>
</comment>
<feature type="transmembrane region" description="Helical" evidence="7">
    <location>
        <begin position="20"/>
        <end position="45"/>
    </location>
</feature>
<proteinExistence type="inferred from homology"/>
<dbReference type="PANTHER" id="PTHR42911:SF1">
    <property type="entry name" value="MODULATOR OF FTSH PROTEASE HFLC"/>
    <property type="match status" value="1"/>
</dbReference>
<reference evidence="9 10" key="1">
    <citation type="submission" date="2020-08" db="EMBL/GenBank/DDBJ databases">
        <title>Genomic Encyclopedia of Type Strains, Phase IV (KMG-IV): sequencing the most valuable type-strain genomes for metagenomic binning, comparative biology and taxonomic classification.</title>
        <authorList>
            <person name="Goeker M."/>
        </authorList>
    </citation>
    <scope>NUCLEOTIDE SEQUENCE [LARGE SCALE GENOMIC DNA]</scope>
    <source>
        <strain evidence="9 10">DSM 103526</strain>
    </source>
</reference>
<evidence type="ECO:0000259" key="8">
    <source>
        <dbReference type="SMART" id="SM00244"/>
    </source>
</evidence>
<evidence type="ECO:0000256" key="4">
    <source>
        <dbReference type="ARBA" id="ARBA00022989"/>
    </source>
</evidence>
<dbReference type="InterPro" id="IPR010200">
    <property type="entry name" value="HflC"/>
</dbReference>
<keyword evidence="9" id="KW-0378">Hydrolase</keyword>
<gene>
    <name evidence="9" type="ORF">HNQ80_003994</name>
</gene>
<dbReference type="SUPFAM" id="SSF117892">
    <property type="entry name" value="Band 7/SPFH domain"/>
    <property type="match status" value="1"/>
</dbReference>
<comment type="subcellular location">
    <subcellularLocation>
        <location evidence="1">Membrane</location>
    </subcellularLocation>
</comment>
<evidence type="ECO:0000313" key="10">
    <source>
        <dbReference type="Proteomes" id="UP000579281"/>
    </source>
</evidence>
<comment type="similarity">
    <text evidence="2">Belongs to the band 7/mec-2 family. HflC subfamily.</text>
</comment>
<evidence type="ECO:0000256" key="7">
    <source>
        <dbReference type="SAM" id="Phobius"/>
    </source>
</evidence>
<evidence type="ECO:0000256" key="2">
    <source>
        <dbReference type="ARBA" id="ARBA00007862"/>
    </source>
</evidence>
<organism evidence="9 10">
    <name type="scientific">Anaerosolibacter carboniphilus</name>
    <dbReference type="NCBI Taxonomy" id="1417629"/>
    <lineage>
        <taxon>Bacteria</taxon>
        <taxon>Bacillati</taxon>
        <taxon>Bacillota</taxon>
        <taxon>Clostridia</taxon>
        <taxon>Peptostreptococcales</taxon>
        <taxon>Thermotaleaceae</taxon>
        <taxon>Anaerosolibacter</taxon>
    </lineage>
</organism>
<dbReference type="InterPro" id="IPR001107">
    <property type="entry name" value="Band_7"/>
</dbReference>
<dbReference type="Pfam" id="PF01145">
    <property type="entry name" value="Band_7"/>
    <property type="match status" value="1"/>
</dbReference>
<dbReference type="Proteomes" id="UP000579281">
    <property type="component" value="Unassembled WGS sequence"/>
</dbReference>
<dbReference type="CDD" id="cd03405">
    <property type="entry name" value="SPFH_HflC"/>
    <property type="match status" value="1"/>
</dbReference>
<dbReference type="EMBL" id="JACHEN010000029">
    <property type="protein sequence ID" value="MBB6217858.1"/>
    <property type="molecule type" value="Genomic_DNA"/>
</dbReference>
<dbReference type="SMART" id="SM00244">
    <property type="entry name" value="PHB"/>
    <property type="match status" value="1"/>
</dbReference>
<evidence type="ECO:0000256" key="6">
    <source>
        <dbReference type="SAM" id="Coils"/>
    </source>
</evidence>
<keyword evidence="6" id="KW-0175">Coiled coil</keyword>
<sequence length="429" mass="48907">MVKGSKSNSKFPEFIPKYLPVLFVCAIIFLGFIKSLILLLLVLLIHNRKEIGKIFFKTVNNSTEQTDEHVDKNNKPITNTLHHKNQQKQGGNIVSNAKSETKLGRLNIDFSQIGNHFHFDKKTLSTVLVVFGLIIIFNLCTFTVDESTTVVVKTLGNMNKVIVSKDNAAVDIQNALKPDFKDLEIVKDKGLFFKIPFLQDINPYTSKLITYESTEELVTTGDKRQYMVKFFAQYKVTHPGLFEVSMGGFSKANATLDNLIYPVIIKKINKLPSEEFLTNKERLYKELEESKEELNEKIALYGIEVDDIEIHRTLLPPANIASTYDKMIKERQAIAQQIRSEGDEEYNKVVAATDREKKDLIGAAIEESERVRGEADAEALKIYSEAFSKDPEFYEFLRTLKTYENSIDSDTTIYLDKNNEILRIFSSGK</sequence>
<feature type="transmembrane region" description="Helical" evidence="7">
    <location>
        <begin position="124"/>
        <end position="144"/>
    </location>
</feature>
<keyword evidence="4 7" id="KW-1133">Transmembrane helix</keyword>
<accession>A0A841KZV3</accession>
<dbReference type="RefSeq" id="WP_184312366.1">
    <property type="nucleotide sequence ID" value="NZ_JACHEN010000029.1"/>
</dbReference>